<sequence length="180" mass="20197">MSVGLIFESRPKVTRAALAGVAILVLGPVIAPFTVYDPGYARSRELLSDQSFMNKDASQYSIVKDSWSLTSGFFVAGSAEVKIAQQFARAELRARNWDESEFTCLVDLWNRESHWNYRAENPSSGAYGIPQALPGNKMKEAGNDWRTNAETQILWGLSYISDRYTTPCDAWAHSEINGWY</sequence>
<accession>A0A6J7CVA7</accession>
<keyword evidence="1" id="KW-1133">Transmembrane helix</keyword>
<dbReference type="InterPro" id="IPR023346">
    <property type="entry name" value="Lysozyme-like_dom_sf"/>
</dbReference>
<name>A0A6J7CVA7_9ZZZZ</name>
<dbReference type="EMBL" id="CAFBLF010000040">
    <property type="protein sequence ID" value="CAB4860604.1"/>
    <property type="molecule type" value="Genomic_DNA"/>
</dbReference>
<dbReference type="Gene3D" id="1.10.530.10">
    <property type="match status" value="1"/>
</dbReference>
<protein>
    <submittedName>
        <fullName evidence="2">Unannotated protein</fullName>
    </submittedName>
</protein>
<organism evidence="2">
    <name type="scientific">freshwater metagenome</name>
    <dbReference type="NCBI Taxonomy" id="449393"/>
    <lineage>
        <taxon>unclassified sequences</taxon>
        <taxon>metagenomes</taxon>
        <taxon>ecological metagenomes</taxon>
    </lineage>
</organism>
<evidence type="ECO:0000313" key="2">
    <source>
        <dbReference type="EMBL" id="CAB4860604.1"/>
    </source>
</evidence>
<dbReference type="SUPFAM" id="SSF53955">
    <property type="entry name" value="Lysozyme-like"/>
    <property type="match status" value="1"/>
</dbReference>
<feature type="transmembrane region" description="Helical" evidence="1">
    <location>
        <begin position="16"/>
        <end position="36"/>
    </location>
</feature>
<keyword evidence="1" id="KW-0812">Transmembrane</keyword>
<gene>
    <name evidence="2" type="ORF">UFOPK3339_00388</name>
</gene>
<keyword evidence="1" id="KW-0472">Membrane</keyword>
<reference evidence="2" key="1">
    <citation type="submission" date="2020-05" db="EMBL/GenBank/DDBJ databases">
        <authorList>
            <person name="Chiriac C."/>
            <person name="Salcher M."/>
            <person name="Ghai R."/>
            <person name="Kavagutti S V."/>
        </authorList>
    </citation>
    <scope>NUCLEOTIDE SEQUENCE</scope>
</reference>
<dbReference type="AlphaFoldDB" id="A0A6J7CVA7"/>
<evidence type="ECO:0000256" key="1">
    <source>
        <dbReference type="SAM" id="Phobius"/>
    </source>
</evidence>
<proteinExistence type="predicted"/>